<dbReference type="RefSeq" id="WP_203636912.1">
    <property type="nucleotide sequence ID" value="NZ_BOLS01000001.1"/>
</dbReference>
<reference evidence="6" key="1">
    <citation type="journal article" date="2019" name="Int. J. Syst. Evol. Microbiol.">
        <title>The Global Catalogue of Microorganisms (GCM) 10K type strain sequencing project: providing services to taxonomists for standard genome sequencing and annotation.</title>
        <authorList>
            <consortium name="The Broad Institute Genomics Platform"/>
            <consortium name="The Broad Institute Genome Sequencing Center for Infectious Disease"/>
            <person name="Wu L."/>
            <person name="Ma J."/>
        </authorList>
    </citation>
    <scope>NUCLEOTIDE SEQUENCE [LARGE SCALE GENOMIC DNA]</scope>
    <source>
        <strain evidence="6">CCM 8980</strain>
    </source>
</reference>
<feature type="domain" description="Nucleoside phosphorylase" evidence="4">
    <location>
        <begin position="60"/>
        <end position="246"/>
    </location>
</feature>
<dbReference type="InterPro" id="IPR035994">
    <property type="entry name" value="Nucleoside_phosphorylase_sf"/>
</dbReference>
<evidence type="ECO:0000313" key="6">
    <source>
        <dbReference type="Proteomes" id="UP001597196"/>
    </source>
</evidence>
<dbReference type="PANTHER" id="PTHR43691">
    <property type="entry name" value="URIDINE PHOSPHORYLASE"/>
    <property type="match status" value="1"/>
</dbReference>
<evidence type="ECO:0000313" key="5">
    <source>
        <dbReference type="EMBL" id="MFD1428651.1"/>
    </source>
</evidence>
<dbReference type="Gene3D" id="3.40.50.1580">
    <property type="entry name" value="Nucleoside phosphorylase domain"/>
    <property type="match status" value="1"/>
</dbReference>
<dbReference type="PANTHER" id="PTHR43691:SF11">
    <property type="entry name" value="FI09636P-RELATED"/>
    <property type="match status" value="1"/>
</dbReference>
<evidence type="ECO:0000259" key="4">
    <source>
        <dbReference type="Pfam" id="PF01048"/>
    </source>
</evidence>
<dbReference type="EC" id="2.4.2.3" evidence="1"/>
<evidence type="ECO:0000256" key="3">
    <source>
        <dbReference type="ARBA" id="ARBA00048447"/>
    </source>
</evidence>
<dbReference type="InterPro" id="IPR000845">
    <property type="entry name" value="Nucleoside_phosphorylase_d"/>
</dbReference>
<dbReference type="CDD" id="cd09007">
    <property type="entry name" value="NP-I_spr0068"/>
    <property type="match status" value="1"/>
</dbReference>
<dbReference type="Pfam" id="PF01048">
    <property type="entry name" value="PNP_UDP_1"/>
    <property type="match status" value="1"/>
</dbReference>
<dbReference type="Proteomes" id="UP001597196">
    <property type="component" value="Unassembled WGS sequence"/>
</dbReference>
<evidence type="ECO:0000256" key="1">
    <source>
        <dbReference type="ARBA" id="ARBA00011888"/>
    </source>
</evidence>
<proteinExistence type="predicted"/>
<name>A0ABW4CFI6_9LACO</name>
<comment type="caution">
    <text evidence="5">The sequence shown here is derived from an EMBL/GenBank/DDBJ whole genome shotgun (WGS) entry which is preliminary data.</text>
</comment>
<protein>
    <recommendedName>
        <fullName evidence="2">Uridine phosphorylase</fullName>
        <ecNumber evidence="1">2.4.2.3</ecNumber>
    </recommendedName>
</protein>
<dbReference type="EMBL" id="JBHTOC010000001">
    <property type="protein sequence ID" value="MFD1428651.1"/>
    <property type="molecule type" value="Genomic_DNA"/>
</dbReference>
<sequence length="253" mass="27098">MTDDRFLPLGFPGRAKAVIEPFRDEGFNFPAKFVFAFVGEDTIAAMCQQYSAQQLAVFETVSNTFPIWGLEVAGEKIGLCRAPLGAPAATQLLEFVIAYGAREIVAVGSCGTLTAREEGALLLVSEALRDEGTSYHYLPAAPSIVFEAGFGERVASQLLALGSPVERVKTWTTDAFFRETPAQIAQALSAGVTVVEMEAAALASCARYRDVRFAELLFTGDSLADPSHHDARTFGLGAREVATRLALQALARG</sequence>
<organism evidence="5 6">
    <name type="scientific">Lacticaseibacillus mingshuiensis</name>
    <dbReference type="NCBI Taxonomy" id="2799574"/>
    <lineage>
        <taxon>Bacteria</taxon>
        <taxon>Bacillati</taxon>
        <taxon>Bacillota</taxon>
        <taxon>Bacilli</taxon>
        <taxon>Lactobacillales</taxon>
        <taxon>Lactobacillaceae</taxon>
        <taxon>Lacticaseibacillus</taxon>
    </lineage>
</organism>
<accession>A0ABW4CFI6</accession>
<evidence type="ECO:0000256" key="2">
    <source>
        <dbReference type="ARBA" id="ARBA00021980"/>
    </source>
</evidence>
<comment type="catalytic activity">
    <reaction evidence="3">
        <text>uridine + phosphate = alpha-D-ribose 1-phosphate + uracil</text>
        <dbReference type="Rhea" id="RHEA:24388"/>
        <dbReference type="ChEBI" id="CHEBI:16704"/>
        <dbReference type="ChEBI" id="CHEBI:17568"/>
        <dbReference type="ChEBI" id="CHEBI:43474"/>
        <dbReference type="ChEBI" id="CHEBI:57720"/>
        <dbReference type="EC" id="2.4.2.3"/>
    </reaction>
</comment>
<gene>
    <name evidence="5" type="ORF">ACFQ4P_00130</name>
</gene>
<dbReference type="SUPFAM" id="SSF53167">
    <property type="entry name" value="Purine and uridine phosphorylases"/>
    <property type="match status" value="1"/>
</dbReference>
<keyword evidence="6" id="KW-1185">Reference proteome</keyword>